<dbReference type="Gene3D" id="6.10.140.350">
    <property type="match status" value="1"/>
</dbReference>
<evidence type="ECO:0000256" key="4">
    <source>
        <dbReference type="SAM" id="MobiDB-lite"/>
    </source>
</evidence>
<dbReference type="SUPFAM" id="SSF49764">
    <property type="entry name" value="HSP20-like chaperones"/>
    <property type="match status" value="1"/>
</dbReference>
<protein>
    <recommendedName>
        <fullName evidence="3">Co-chaperone protein p23-1</fullName>
    </recommendedName>
</protein>
<dbReference type="Gene3D" id="3.30.710.10">
    <property type="entry name" value="Potassium Channel Kv1.1, Chain A"/>
    <property type="match status" value="1"/>
</dbReference>
<accession>A0AAP0C6U7</accession>
<dbReference type="GO" id="GO:0051260">
    <property type="term" value="P:protein homooligomerization"/>
    <property type="evidence" value="ECO:0007669"/>
    <property type="project" value="InterPro"/>
</dbReference>
<dbReference type="InterPro" id="IPR007052">
    <property type="entry name" value="CS_dom"/>
</dbReference>
<keyword evidence="7" id="KW-1185">Reference proteome</keyword>
<dbReference type="Gene3D" id="2.160.20.80">
    <property type="entry name" value="E3 ubiquitin-protein ligase SopA"/>
    <property type="match status" value="2"/>
</dbReference>
<dbReference type="Pfam" id="PF04969">
    <property type="entry name" value="CS"/>
    <property type="match status" value="1"/>
</dbReference>
<evidence type="ECO:0000256" key="3">
    <source>
        <dbReference type="ARBA" id="ARBA00067235"/>
    </source>
</evidence>
<evidence type="ECO:0000256" key="1">
    <source>
        <dbReference type="ARBA" id="ARBA00004906"/>
    </source>
</evidence>
<proteinExistence type="inferred from homology"/>
<dbReference type="Pfam" id="PF02214">
    <property type="entry name" value="BTB_2"/>
    <property type="match status" value="1"/>
</dbReference>
<dbReference type="InterPro" id="IPR003131">
    <property type="entry name" value="T1-type_BTB"/>
</dbReference>
<reference evidence="6 7" key="1">
    <citation type="submission" date="2024-04" db="EMBL/GenBank/DDBJ databases">
        <title>The reference genome of an endangered Asteraceae, Deinandra increscens subsp. villosa, native to the Central Coast of California.</title>
        <authorList>
            <person name="Guilliams M."/>
            <person name="Hasenstab-Lehman K."/>
            <person name="Meyer R."/>
            <person name="Mcevoy S."/>
        </authorList>
    </citation>
    <scope>NUCLEOTIDE SEQUENCE [LARGE SCALE GENOMIC DNA]</scope>
    <source>
        <tissue evidence="6">Leaf</tissue>
    </source>
</reference>
<dbReference type="SUPFAM" id="SSF54695">
    <property type="entry name" value="POZ domain"/>
    <property type="match status" value="1"/>
</dbReference>
<evidence type="ECO:0000259" key="5">
    <source>
        <dbReference type="PROSITE" id="PS51203"/>
    </source>
</evidence>
<dbReference type="GO" id="GO:0051087">
    <property type="term" value="F:protein-folding chaperone binding"/>
    <property type="evidence" value="ECO:0007669"/>
    <property type="project" value="UniProtKB-ARBA"/>
</dbReference>
<gene>
    <name evidence="6" type="ORF">SSX86_030623</name>
</gene>
<dbReference type="SUPFAM" id="SSF141571">
    <property type="entry name" value="Pentapeptide repeat-like"/>
    <property type="match status" value="2"/>
</dbReference>
<dbReference type="Gene3D" id="2.60.40.790">
    <property type="match status" value="1"/>
</dbReference>
<dbReference type="FunFam" id="2.60.40.790:FF:000013">
    <property type="entry name" value="Very-long-chain (3R)-3-hydroxyacyl-CoA dehydratase"/>
    <property type="match status" value="1"/>
</dbReference>
<dbReference type="GO" id="GO:0101031">
    <property type="term" value="C:protein folding chaperone complex"/>
    <property type="evidence" value="ECO:0007669"/>
    <property type="project" value="UniProtKB-ARBA"/>
</dbReference>
<organism evidence="6 7">
    <name type="scientific">Deinandra increscens subsp. villosa</name>
    <dbReference type="NCBI Taxonomy" id="3103831"/>
    <lineage>
        <taxon>Eukaryota</taxon>
        <taxon>Viridiplantae</taxon>
        <taxon>Streptophyta</taxon>
        <taxon>Embryophyta</taxon>
        <taxon>Tracheophyta</taxon>
        <taxon>Spermatophyta</taxon>
        <taxon>Magnoliopsida</taxon>
        <taxon>eudicotyledons</taxon>
        <taxon>Gunneridae</taxon>
        <taxon>Pentapetalae</taxon>
        <taxon>asterids</taxon>
        <taxon>campanulids</taxon>
        <taxon>Asterales</taxon>
        <taxon>Asteraceae</taxon>
        <taxon>Asteroideae</taxon>
        <taxon>Heliantheae alliance</taxon>
        <taxon>Madieae</taxon>
        <taxon>Madiinae</taxon>
        <taxon>Deinandra</taxon>
    </lineage>
</organism>
<evidence type="ECO:0000313" key="6">
    <source>
        <dbReference type="EMBL" id="KAK9050406.1"/>
    </source>
</evidence>
<feature type="region of interest" description="Disordered" evidence="4">
    <location>
        <begin position="481"/>
        <end position="511"/>
    </location>
</feature>
<dbReference type="AlphaFoldDB" id="A0AAP0C6U7"/>
<name>A0AAP0C6U7_9ASTR</name>
<dbReference type="InterPro" id="IPR011333">
    <property type="entry name" value="SKP1/BTB/POZ_sf"/>
</dbReference>
<dbReference type="EMBL" id="JBCNJP010001939">
    <property type="protein sequence ID" value="KAK9050406.1"/>
    <property type="molecule type" value="Genomic_DNA"/>
</dbReference>
<dbReference type="PROSITE" id="PS51203">
    <property type="entry name" value="CS"/>
    <property type="match status" value="1"/>
</dbReference>
<dbReference type="CDD" id="cd06465">
    <property type="entry name" value="p23_hB-ind1_like"/>
    <property type="match status" value="1"/>
</dbReference>
<comment type="caution">
    <text evidence="6">The sequence shown here is derived from an EMBL/GenBank/DDBJ whole genome shotgun (WGS) entry which is preliminary data.</text>
</comment>
<dbReference type="InterPro" id="IPR051082">
    <property type="entry name" value="Pentapeptide-BTB/POZ_domain"/>
</dbReference>
<dbReference type="InterPro" id="IPR001646">
    <property type="entry name" value="5peptide_repeat"/>
</dbReference>
<comment type="pathway">
    <text evidence="1">Protein modification; protein ubiquitination.</text>
</comment>
<dbReference type="Proteomes" id="UP001408789">
    <property type="component" value="Unassembled WGS sequence"/>
</dbReference>
<dbReference type="SMART" id="SM00225">
    <property type="entry name" value="BTB"/>
    <property type="match status" value="1"/>
</dbReference>
<dbReference type="GO" id="GO:0009408">
    <property type="term" value="P:response to heat"/>
    <property type="evidence" value="ECO:0007669"/>
    <property type="project" value="UniProtKB-ARBA"/>
</dbReference>
<evidence type="ECO:0000313" key="7">
    <source>
        <dbReference type="Proteomes" id="UP001408789"/>
    </source>
</evidence>
<comment type="similarity">
    <text evidence="2">Belongs to the p23/wos2 family.</text>
</comment>
<dbReference type="Pfam" id="PF00805">
    <property type="entry name" value="Pentapeptide"/>
    <property type="match status" value="5"/>
</dbReference>
<sequence>MSSDASSSSIVRLNIGGDKFCTTVDTLTHREPNSMLAAMFSGRHTLCKDSEGNVFVDRDGKHFRHVLNWLRNGVLPPNLTDSECSEMLQEAEYYQLLGLADRITEVLNRKKDAKEMDTDLTRTDIIKWVGNAGYENFKLRGVNLSGLDLSNLDLSRVNFSYSCLKNVLFSRADLRFASFENANLEGANLEGANLQHAYLGNANLEGANLKGSNLKRVNLKGAKLNNTDLKGANLQGSYLPHMNLQGPGLVERINEVLNRKKDGKEMDSDLTRTDIIKCVRSKKVNLRGVNLSGLDLSNLDLSGSCLRDCSFVNADLRNALLIGVDLRGANLQGANLEGAHLESAKLNNANLKGANLRCARLRHPEVLWAQRADKVYLTIAVTNAKDMAVKCEPHGSFNFSAIGSKDETFDVSLELYGKILPESCKTQMGLRNILCTVQKEEKGWWKRLLKSEGKPAPHIKVDWNRWCDEDEESENGKFSHYDIHKSCYPSDDEESSDDGMLYLPDLEKARK</sequence>
<dbReference type="InterPro" id="IPR008978">
    <property type="entry name" value="HSP20-like_chaperone"/>
</dbReference>
<evidence type="ECO:0000256" key="2">
    <source>
        <dbReference type="ARBA" id="ARBA00025733"/>
    </source>
</evidence>
<dbReference type="GO" id="GO:0051879">
    <property type="term" value="F:Hsp90 protein binding"/>
    <property type="evidence" value="ECO:0007669"/>
    <property type="project" value="UniProtKB-ARBA"/>
</dbReference>
<feature type="domain" description="CS" evidence="5">
    <location>
        <begin position="361"/>
        <end position="449"/>
    </location>
</feature>
<dbReference type="PANTHER" id="PTHR14136">
    <property type="entry name" value="BTB_POZ DOMAIN-CONTAINING PROTEIN KCTD9"/>
    <property type="match status" value="1"/>
</dbReference>
<dbReference type="InterPro" id="IPR000210">
    <property type="entry name" value="BTB/POZ_dom"/>
</dbReference>
<dbReference type="PANTHER" id="PTHR14136:SF17">
    <property type="entry name" value="BTB_POZ DOMAIN-CONTAINING PROTEIN KCTD9"/>
    <property type="match status" value="1"/>
</dbReference>